<dbReference type="SUPFAM" id="SSF47923">
    <property type="entry name" value="Ypt/Rab-GAP domain of gyp1p"/>
    <property type="match status" value="2"/>
</dbReference>
<evidence type="ECO:0000256" key="3">
    <source>
        <dbReference type="SAM" id="Coils"/>
    </source>
</evidence>
<dbReference type="RefSeq" id="XP_042994617.1">
    <property type="nucleotide sequence ID" value="XM_043138683.1"/>
</dbReference>
<evidence type="ECO:0000256" key="1">
    <source>
        <dbReference type="ARBA" id="ARBA00022468"/>
    </source>
</evidence>
<dbReference type="EMBL" id="CP072753">
    <property type="protein sequence ID" value="QUC16944.1"/>
    <property type="molecule type" value="Genomic_DNA"/>
</dbReference>
<dbReference type="PROSITE" id="PS50086">
    <property type="entry name" value="TBC_RABGAP"/>
    <property type="match status" value="1"/>
</dbReference>
<dbReference type="PANTHER" id="PTHR47219">
    <property type="entry name" value="RAB GTPASE-ACTIVATING PROTEIN 1-LIKE"/>
    <property type="match status" value="1"/>
</dbReference>
<dbReference type="Gene3D" id="1.10.10.750">
    <property type="entry name" value="Ypt/Rab-GAP domain of gyp1p, domain 1"/>
    <property type="match status" value="1"/>
</dbReference>
<keyword evidence="7" id="KW-1185">Reference proteome</keyword>
<feature type="compositionally biased region" description="Polar residues" evidence="4">
    <location>
        <begin position="621"/>
        <end position="636"/>
    </location>
</feature>
<feature type="region of interest" description="Disordered" evidence="4">
    <location>
        <begin position="1"/>
        <end position="97"/>
    </location>
</feature>
<dbReference type="Pfam" id="PF00566">
    <property type="entry name" value="RabGAP-TBC"/>
    <property type="match status" value="1"/>
</dbReference>
<keyword evidence="2 3" id="KW-0175">Coiled coil</keyword>
<dbReference type="PANTHER" id="PTHR47219:SF9">
    <property type="entry name" value="GTPASE ACTIVATING PROTEIN AND CENTROSOME-ASSOCIATED, ISOFORM B"/>
    <property type="match status" value="1"/>
</dbReference>
<dbReference type="AlphaFoldDB" id="A0A8E5HK96"/>
<evidence type="ECO:0000256" key="2">
    <source>
        <dbReference type="ARBA" id="ARBA00023054"/>
    </source>
</evidence>
<feature type="domain" description="Rab-GAP TBC" evidence="5">
    <location>
        <begin position="312"/>
        <end position="496"/>
    </location>
</feature>
<feature type="region of interest" description="Disordered" evidence="4">
    <location>
        <begin position="602"/>
        <end position="636"/>
    </location>
</feature>
<dbReference type="InterPro" id="IPR000195">
    <property type="entry name" value="Rab-GAP-TBC_dom"/>
</dbReference>
<feature type="region of interest" description="Disordered" evidence="4">
    <location>
        <begin position="763"/>
        <end position="796"/>
    </location>
</feature>
<dbReference type="FunFam" id="1.10.8.270:FF:000001">
    <property type="entry name" value="TBC1 domain family member 1"/>
    <property type="match status" value="1"/>
</dbReference>
<feature type="region of interest" description="Disordered" evidence="4">
    <location>
        <begin position="652"/>
        <end position="673"/>
    </location>
</feature>
<accession>A0A8E5HK96</accession>
<feature type="coiled-coil region" evidence="3">
    <location>
        <begin position="972"/>
        <end position="1006"/>
    </location>
</feature>
<dbReference type="InterPro" id="IPR050302">
    <property type="entry name" value="Rab_GAP_TBC_domain"/>
</dbReference>
<organism evidence="6 7">
    <name type="scientific">Ustilaginoidea virens</name>
    <name type="common">Rice false smut fungus</name>
    <name type="synonym">Villosiclava virens</name>
    <dbReference type="NCBI Taxonomy" id="1159556"/>
    <lineage>
        <taxon>Eukaryota</taxon>
        <taxon>Fungi</taxon>
        <taxon>Dikarya</taxon>
        <taxon>Ascomycota</taxon>
        <taxon>Pezizomycotina</taxon>
        <taxon>Sordariomycetes</taxon>
        <taxon>Hypocreomycetidae</taxon>
        <taxon>Hypocreales</taxon>
        <taxon>Clavicipitaceae</taxon>
        <taxon>Ustilaginoidea</taxon>
    </lineage>
</organism>
<dbReference type="InterPro" id="IPR035969">
    <property type="entry name" value="Rab-GAP_TBC_sf"/>
</dbReference>
<dbReference type="GO" id="GO:0005096">
    <property type="term" value="F:GTPase activator activity"/>
    <property type="evidence" value="ECO:0007669"/>
    <property type="project" value="UniProtKB-KW"/>
</dbReference>
<protein>
    <recommendedName>
        <fullName evidence="5">Rab-GAP TBC domain-containing protein</fullName>
    </recommendedName>
</protein>
<proteinExistence type="predicted"/>
<feature type="region of interest" description="Disordered" evidence="4">
    <location>
        <begin position="168"/>
        <end position="215"/>
    </location>
</feature>
<dbReference type="FunFam" id="1.10.472.80:FF:000027">
    <property type="entry name" value="GTPase activating protein (Evi5)"/>
    <property type="match status" value="1"/>
</dbReference>
<dbReference type="FunFam" id="1.10.10.750:FF:000003">
    <property type="entry name" value="GTPase activating protein (Evi5)"/>
    <property type="match status" value="1"/>
</dbReference>
<feature type="coiled-coil region" evidence="3">
    <location>
        <begin position="844"/>
        <end position="892"/>
    </location>
</feature>
<evidence type="ECO:0000313" key="6">
    <source>
        <dbReference type="EMBL" id="QUC16944.1"/>
    </source>
</evidence>
<keyword evidence="1" id="KW-0343">GTPase activation</keyword>
<dbReference type="GO" id="GO:0031267">
    <property type="term" value="F:small GTPase binding"/>
    <property type="evidence" value="ECO:0007669"/>
    <property type="project" value="TreeGrafter"/>
</dbReference>
<dbReference type="OrthoDB" id="159449at2759"/>
<reference evidence="6" key="1">
    <citation type="submission" date="2020-03" db="EMBL/GenBank/DDBJ databases">
        <title>A mixture of massive structural variations and highly conserved coding sequences in Ustilaginoidea virens genome.</title>
        <authorList>
            <person name="Zhang K."/>
            <person name="Zhao Z."/>
            <person name="Zhang Z."/>
            <person name="Li Y."/>
            <person name="Hsiang T."/>
            <person name="Sun W."/>
        </authorList>
    </citation>
    <scope>NUCLEOTIDE SEQUENCE</scope>
    <source>
        <strain evidence="6">UV-8b</strain>
    </source>
</reference>
<dbReference type="KEGG" id="uvi:66061963"/>
<feature type="region of interest" description="Disordered" evidence="4">
    <location>
        <begin position="921"/>
        <end position="944"/>
    </location>
</feature>
<dbReference type="GeneID" id="66061963"/>
<feature type="coiled-coil region" evidence="3">
    <location>
        <begin position="693"/>
        <end position="720"/>
    </location>
</feature>
<dbReference type="Gene3D" id="1.10.8.270">
    <property type="entry name" value="putative rabgap domain of human tbc1 domain family member 14 like domains"/>
    <property type="match status" value="1"/>
</dbReference>
<gene>
    <name evidence="6" type="ORF">UV8b_01185</name>
</gene>
<evidence type="ECO:0000313" key="7">
    <source>
        <dbReference type="Proteomes" id="UP000027002"/>
    </source>
</evidence>
<feature type="compositionally biased region" description="Basic and acidic residues" evidence="4">
    <location>
        <begin position="172"/>
        <end position="181"/>
    </location>
</feature>
<feature type="compositionally biased region" description="Polar residues" evidence="4">
    <location>
        <begin position="58"/>
        <end position="76"/>
    </location>
</feature>
<feature type="compositionally biased region" description="Acidic residues" evidence="4">
    <location>
        <begin position="182"/>
        <end position="196"/>
    </location>
</feature>
<dbReference type="Gene3D" id="1.10.472.80">
    <property type="entry name" value="Ypt/Rab-GAP domain of gyp1p, domain 3"/>
    <property type="match status" value="1"/>
</dbReference>
<evidence type="ECO:0000259" key="5">
    <source>
        <dbReference type="PROSITE" id="PS50086"/>
    </source>
</evidence>
<dbReference type="Proteomes" id="UP000027002">
    <property type="component" value="Chromosome 1"/>
</dbReference>
<evidence type="ECO:0000256" key="4">
    <source>
        <dbReference type="SAM" id="MobiDB-lite"/>
    </source>
</evidence>
<sequence length="1061" mass="116848">MPHSSPKELICSSTESPTELGSLAETKRKTSMHAIEVERGSATFGSQTNKHKREKAKGTSSLNGATQSQDFTNMVTGETKESDILEGNSETGPVTPRMAHDSMVTVRLSEPPSLALSNTCAMSNTRLALTASPVPEEDPVGVVEEVGHDKMVRGEIQDMAPEPLPIATTRSLGDELGKYSTDDDESDFSDDNEEVNWEQLEKTEDEQSKDEESDNSTALLLARLEQENAKLATNPKSVKVRNVEKRSSHKPRPPSMAQLQKMVNGPAPAALRYSMLPPPPMTDLEFYAALVKDYQQTAARLPTLLSNKIRKGIPPPLRGVVWQSMSGARDSALEEQYDRFCGESSPYELIIGKDLGRSFPGVDMFRDPDGDGQRMLGRVLKSFSLYDTKIGYCQGLGFLVGPLLMHMPDKQAFCVLVRLMEKYDLRACFLPDLSGLHVRIYQFRELLRLNLPALSSHLEDIQVETAYVSQWFLSFFAVTCPLPMLFRIYDVIFAEGASETVMRVALSLMRKNEARLLACTELEDAMQLLLSRGLWDCYHYNADEFVQDFASLSSSVTREKLSQLEQAYRESLIATANAARASDITTAASRFLGRIWASTSKNSTLSPGTAAAPTRPLSMLRRSTSKQSIASTLNSMEASSESVNSFGSTIASTLSRDSASPEDESYSREATPVGRKTLAAVKTAEERYLHSQIEDLLTALSELQRNHALLTSQLQSEREEREEDRKAVRLLLDGLRKRANNQGQAEDRMAAQAPQRVPVAAAAGYNDDDPTSTTGEPEPVTDAETEKTDDAPSTEDLSELLDGVERRFAVEKRKHRSSLIQSKAQVRDELLKTKDQLATAVSHSQELSRRIHDMDQDLSSLREQLRERHVYVRSLHQDNQRLEKQLHVTRARVSSSSVWEAHNQDADVDWAGKGKNGGLRELKLGRRNSTPTHGPVCSTRVSSLPHIQDSPLGKTLEGPTCPLDHEALLLELVQAKTAEATAKQEAEEAKQKLEALRRAHAPLLSENHGSCGASNSLGAMGVLGRLTGHATTASTDGNLKPFASAAAGASPNTGGFWGWRR</sequence>
<name>A0A8E5HK96_USTVR</name>
<dbReference type="SMART" id="SM00164">
    <property type="entry name" value="TBC"/>
    <property type="match status" value="1"/>
</dbReference>